<dbReference type="GO" id="GO:0006310">
    <property type="term" value="P:DNA recombination"/>
    <property type="evidence" value="ECO:0007669"/>
    <property type="project" value="UniProtKB-KW"/>
</dbReference>
<dbReference type="HOGENOM" id="CLU_048231_3_1_6"/>
<dbReference type="EMBL" id="AAPH01000048">
    <property type="protein sequence ID" value="EAS40734.1"/>
    <property type="molecule type" value="Genomic_DNA"/>
</dbReference>
<evidence type="ECO:0000313" key="3">
    <source>
        <dbReference type="EMBL" id="EAS40734.1"/>
    </source>
</evidence>
<accession>Q1YWW8</accession>
<dbReference type="PROSITE" id="PS51898">
    <property type="entry name" value="TYR_RECOMBINASE"/>
    <property type="match status" value="1"/>
</dbReference>
<dbReference type="Gene3D" id="1.10.443.10">
    <property type="entry name" value="Intergrase catalytic core"/>
    <property type="match status" value="1"/>
</dbReference>
<dbReference type="Pfam" id="PF00589">
    <property type="entry name" value="Phage_integrase"/>
    <property type="match status" value="1"/>
</dbReference>
<dbReference type="AlphaFoldDB" id="Q1YWW8"/>
<dbReference type="GO" id="GO:0003677">
    <property type="term" value="F:DNA binding"/>
    <property type="evidence" value="ECO:0007669"/>
    <property type="project" value="InterPro"/>
</dbReference>
<dbReference type="GO" id="GO:0015074">
    <property type="term" value="P:DNA integration"/>
    <property type="evidence" value="ECO:0007669"/>
    <property type="project" value="InterPro"/>
</dbReference>
<dbReference type="OrthoDB" id="5830119at2"/>
<dbReference type="InterPro" id="IPR013762">
    <property type="entry name" value="Integrase-like_cat_sf"/>
</dbReference>
<sequence length="456" mass="52452">MDLMYYAGETLKFEDGKNRRILFDTRTALPVYLPFLFFCEKNTHRSFSRQCAVTTAIQSWYAFWQQKYGRTFCASFIDSDYNVQQCIEEIPTFLNFMKDGGIYFDNVAQLTTPIEALNVLPSTLSARLRDVGLFLKYLISRYASSKIMDGDIQDIQRYAQSLRLSLDFEIKELQTMLDNSMKTVSRKKSGSADNDQYKSLDVSQVNALIQVIRPSTAQKPNTLNPRDDSDVQLRNYVMSLLMLRLGLRIGEVRLLEVNSVRPNVSGHGYTLDVRVADDKDFETSVEAELKNQYATREVPLPADLYKLIHIYIEKARFTDKGKTQRPRHRRLFLGGGDQPISYHSVLSFLKDAYDVIKKHFPALCDTENYAGAIPTLTPHMLRHTWANAELAKQVAIFQKRNPNNHRGAVESAKSILRSKGGWSHASRMPDHYGKRFLQDSASNHRLLAYYMKSKWM</sequence>
<evidence type="ECO:0000256" key="1">
    <source>
        <dbReference type="ARBA" id="ARBA00023172"/>
    </source>
</evidence>
<comment type="caution">
    <text evidence="3">The sequence shown here is derived from an EMBL/GenBank/DDBJ whole genome shotgun (WGS) entry which is preliminary data.</text>
</comment>
<proteinExistence type="predicted"/>
<evidence type="ECO:0000259" key="2">
    <source>
        <dbReference type="PROSITE" id="PS51898"/>
    </source>
</evidence>
<dbReference type="SUPFAM" id="SSF56349">
    <property type="entry name" value="DNA breaking-rejoining enzymes"/>
    <property type="match status" value="1"/>
</dbReference>
<evidence type="ECO:0000313" key="4">
    <source>
        <dbReference type="Proteomes" id="UP000003789"/>
    </source>
</evidence>
<dbReference type="InterPro" id="IPR002104">
    <property type="entry name" value="Integrase_catalytic"/>
</dbReference>
<dbReference type="InterPro" id="IPR011010">
    <property type="entry name" value="DNA_brk_join_enz"/>
</dbReference>
<protein>
    <recommendedName>
        <fullName evidence="2">Tyr recombinase domain-containing protein</fullName>
    </recommendedName>
</protein>
<feature type="domain" description="Tyr recombinase" evidence="2">
    <location>
        <begin position="195"/>
        <end position="445"/>
    </location>
</feature>
<gene>
    <name evidence="3" type="ORF">P3TCK_08608</name>
</gene>
<keyword evidence="1" id="KW-0233">DNA recombination</keyword>
<dbReference type="Proteomes" id="UP000003789">
    <property type="component" value="Unassembled WGS sequence"/>
</dbReference>
<name>Q1YWW8_9GAMM</name>
<dbReference type="CDD" id="cd00397">
    <property type="entry name" value="DNA_BRE_C"/>
    <property type="match status" value="1"/>
</dbReference>
<organism evidence="3 4">
    <name type="scientific">Photobacterium profundum 3TCK</name>
    <dbReference type="NCBI Taxonomy" id="314280"/>
    <lineage>
        <taxon>Bacteria</taxon>
        <taxon>Pseudomonadati</taxon>
        <taxon>Pseudomonadota</taxon>
        <taxon>Gammaproteobacteria</taxon>
        <taxon>Vibrionales</taxon>
        <taxon>Vibrionaceae</taxon>
        <taxon>Photobacterium</taxon>
    </lineage>
</organism>
<reference evidence="3 4" key="1">
    <citation type="submission" date="2006-03" db="EMBL/GenBank/DDBJ databases">
        <authorList>
            <person name="Bartlett D.H."/>
            <person name="Valle G."/>
            <person name="Lauro F.M."/>
            <person name="Vezzi A."/>
            <person name="Simonato F."/>
            <person name="Eloe E."/>
            <person name="Vitulo N."/>
            <person name="Stratton T.K."/>
            <person name="D'angelo M."/>
            <person name="Ferriera S."/>
            <person name="Johnson J."/>
            <person name="Kravitz S."/>
            <person name="Beeson K."/>
            <person name="Sutton G."/>
            <person name="Rogers Y."/>
            <person name="Friedman R."/>
            <person name="Frazier M."/>
            <person name="Venter J.C."/>
        </authorList>
    </citation>
    <scope>NUCLEOTIDE SEQUENCE [LARGE SCALE GENOMIC DNA]</scope>
    <source>
        <strain evidence="3 4">3TCK</strain>
    </source>
</reference>
<dbReference type="RefSeq" id="WP_006229777.1">
    <property type="nucleotide sequence ID" value="NZ_CH724134.1"/>
</dbReference>